<gene>
    <name evidence="1" type="ORF">U1T56_10215</name>
</gene>
<organism evidence="1 2">
    <name type="scientific">Benzoatithermus flavus</name>
    <dbReference type="NCBI Taxonomy" id="3108223"/>
    <lineage>
        <taxon>Bacteria</taxon>
        <taxon>Pseudomonadati</taxon>
        <taxon>Pseudomonadota</taxon>
        <taxon>Alphaproteobacteria</taxon>
        <taxon>Geminicoccales</taxon>
        <taxon>Geminicoccaceae</taxon>
        <taxon>Benzoatithermus</taxon>
    </lineage>
</organism>
<accession>A0ABU8XQN1</accession>
<sequence>METADLAEYDLSQFKPVHFELRREDKAVSLGLPAVLLDEVKRIAAQQGIPYQRFMRQAIERVVTTQPPARERRTAEG</sequence>
<proteinExistence type="predicted"/>
<comment type="caution">
    <text evidence="1">The sequence shown here is derived from an EMBL/GenBank/DDBJ whole genome shotgun (WGS) entry which is preliminary data.</text>
</comment>
<dbReference type="RefSeq" id="WP_418159375.1">
    <property type="nucleotide sequence ID" value="NZ_JBBLZC010000008.1"/>
</dbReference>
<evidence type="ECO:0000313" key="1">
    <source>
        <dbReference type="EMBL" id="MEK0083527.1"/>
    </source>
</evidence>
<reference evidence="1 2" key="1">
    <citation type="submission" date="2024-01" db="EMBL/GenBank/DDBJ databases">
        <title>Multi-omics insights into the function and evolution of sodium benzoate biodegradation pathways in Benzoatithermus flavus gen. nov., sp. nov. from hot spring.</title>
        <authorList>
            <person name="Hu C.-J."/>
            <person name="Li W.-J."/>
        </authorList>
    </citation>
    <scope>NUCLEOTIDE SEQUENCE [LARGE SCALE GENOMIC DNA]</scope>
    <source>
        <strain evidence="1 2">SYSU G07066</strain>
    </source>
</reference>
<dbReference type="EMBL" id="JBBLZC010000008">
    <property type="protein sequence ID" value="MEK0083527.1"/>
    <property type="molecule type" value="Genomic_DNA"/>
</dbReference>
<dbReference type="Proteomes" id="UP001375743">
    <property type="component" value="Unassembled WGS sequence"/>
</dbReference>
<evidence type="ECO:0000313" key="2">
    <source>
        <dbReference type="Proteomes" id="UP001375743"/>
    </source>
</evidence>
<dbReference type="InterPro" id="IPR022148">
    <property type="entry name" value="CopG_antitoxin"/>
</dbReference>
<protein>
    <submittedName>
        <fullName evidence="1">CopG family antitoxin</fullName>
    </submittedName>
</protein>
<keyword evidence="2" id="KW-1185">Reference proteome</keyword>
<name>A0ABU8XQN1_9PROT</name>
<dbReference type="Pfam" id="PF12441">
    <property type="entry name" value="CopG_antitoxin"/>
    <property type="match status" value="1"/>
</dbReference>